<feature type="signal peptide" evidence="2">
    <location>
        <begin position="1"/>
        <end position="29"/>
    </location>
</feature>
<protein>
    <submittedName>
        <fullName evidence="3">Uncharacterized protein</fullName>
    </submittedName>
</protein>
<feature type="transmembrane region" description="Helical" evidence="1">
    <location>
        <begin position="63"/>
        <end position="83"/>
    </location>
</feature>
<sequence length="146" mass="16535">MELFAHIFEHVLKLEFWILGSLLVAWWSATKDPSPAASSDQNRGPWATTMLVPHLTTRARKNAAIAVFVAVLAGMIQQGYWVAVTVMRLNRLFLALWSASEELSAWATFWIAVLGAMLAVNHVLIWQGVYVIAFQLDLIVDLVWWR</sequence>
<keyword evidence="1" id="KW-1133">Transmembrane helix</keyword>
<keyword evidence="1" id="KW-0472">Membrane</keyword>
<keyword evidence="1" id="KW-0812">Transmembrane</keyword>
<reference evidence="3" key="2">
    <citation type="submission" date="2023-06" db="EMBL/GenBank/DDBJ databases">
        <authorList>
            <consortium name="Lawrence Berkeley National Laboratory"/>
            <person name="Haridas S."/>
            <person name="Hensen N."/>
            <person name="Bonometti L."/>
            <person name="Westerberg I."/>
            <person name="Brannstrom I.O."/>
            <person name="Guillou S."/>
            <person name="Cros-Aarteil S."/>
            <person name="Calhoun S."/>
            <person name="Kuo A."/>
            <person name="Mondo S."/>
            <person name="Pangilinan J."/>
            <person name="Riley R."/>
            <person name="Labutti K."/>
            <person name="Andreopoulos B."/>
            <person name="Lipzen A."/>
            <person name="Chen C."/>
            <person name="Yanf M."/>
            <person name="Daum C."/>
            <person name="Ng V."/>
            <person name="Clum A."/>
            <person name="Steindorff A."/>
            <person name="Ohm R."/>
            <person name="Martin F."/>
            <person name="Silar P."/>
            <person name="Natvig D."/>
            <person name="Lalanne C."/>
            <person name="Gautier V."/>
            <person name="Ament-Velasquez S.L."/>
            <person name="Kruys A."/>
            <person name="Hutchinson M.I."/>
            <person name="Powell A.J."/>
            <person name="Barry K."/>
            <person name="Miller A.N."/>
            <person name="Grigoriev I.V."/>
            <person name="Debuchy R."/>
            <person name="Gladieux P."/>
            <person name="Thoren M.H."/>
            <person name="Johannesson H."/>
        </authorList>
    </citation>
    <scope>NUCLEOTIDE SEQUENCE</scope>
    <source>
        <strain evidence="3">CBS 314.62</strain>
    </source>
</reference>
<name>A0AAE1C810_9PEZI</name>
<dbReference type="AlphaFoldDB" id="A0AAE1C810"/>
<reference evidence="3" key="1">
    <citation type="journal article" date="2023" name="Mol. Phylogenet. Evol.">
        <title>Genome-scale phylogeny and comparative genomics of the fungal order Sordariales.</title>
        <authorList>
            <person name="Hensen N."/>
            <person name="Bonometti L."/>
            <person name="Westerberg I."/>
            <person name="Brannstrom I.O."/>
            <person name="Guillou S."/>
            <person name="Cros-Aarteil S."/>
            <person name="Calhoun S."/>
            <person name="Haridas S."/>
            <person name="Kuo A."/>
            <person name="Mondo S."/>
            <person name="Pangilinan J."/>
            <person name="Riley R."/>
            <person name="LaButti K."/>
            <person name="Andreopoulos B."/>
            <person name="Lipzen A."/>
            <person name="Chen C."/>
            <person name="Yan M."/>
            <person name="Daum C."/>
            <person name="Ng V."/>
            <person name="Clum A."/>
            <person name="Steindorff A."/>
            <person name="Ohm R.A."/>
            <person name="Martin F."/>
            <person name="Silar P."/>
            <person name="Natvig D.O."/>
            <person name="Lalanne C."/>
            <person name="Gautier V."/>
            <person name="Ament-Velasquez S.L."/>
            <person name="Kruys A."/>
            <person name="Hutchinson M.I."/>
            <person name="Powell A.J."/>
            <person name="Barry K."/>
            <person name="Miller A.N."/>
            <person name="Grigoriev I.V."/>
            <person name="Debuchy R."/>
            <person name="Gladieux P."/>
            <person name="Hiltunen Thoren M."/>
            <person name="Johannesson H."/>
        </authorList>
    </citation>
    <scope>NUCLEOTIDE SEQUENCE</scope>
    <source>
        <strain evidence="3">CBS 314.62</strain>
    </source>
</reference>
<keyword evidence="4" id="KW-1185">Reference proteome</keyword>
<gene>
    <name evidence="3" type="ORF">B0T22DRAFT_444544</name>
</gene>
<proteinExistence type="predicted"/>
<feature type="chain" id="PRO_5042074224" evidence="2">
    <location>
        <begin position="30"/>
        <end position="146"/>
    </location>
</feature>
<accession>A0AAE1C810</accession>
<feature type="transmembrane region" description="Helical" evidence="1">
    <location>
        <begin position="103"/>
        <end position="120"/>
    </location>
</feature>
<evidence type="ECO:0000313" key="4">
    <source>
        <dbReference type="Proteomes" id="UP001270362"/>
    </source>
</evidence>
<evidence type="ECO:0000313" key="3">
    <source>
        <dbReference type="EMBL" id="KAK3682322.1"/>
    </source>
</evidence>
<comment type="caution">
    <text evidence="3">The sequence shown here is derived from an EMBL/GenBank/DDBJ whole genome shotgun (WGS) entry which is preliminary data.</text>
</comment>
<keyword evidence="2" id="KW-0732">Signal</keyword>
<dbReference type="EMBL" id="JAULSO010000005">
    <property type="protein sequence ID" value="KAK3682322.1"/>
    <property type="molecule type" value="Genomic_DNA"/>
</dbReference>
<evidence type="ECO:0000256" key="1">
    <source>
        <dbReference type="SAM" id="Phobius"/>
    </source>
</evidence>
<evidence type="ECO:0000256" key="2">
    <source>
        <dbReference type="SAM" id="SignalP"/>
    </source>
</evidence>
<dbReference type="Proteomes" id="UP001270362">
    <property type="component" value="Unassembled WGS sequence"/>
</dbReference>
<organism evidence="3 4">
    <name type="scientific">Podospora appendiculata</name>
    <dbReference type="NCBI Taxonomy" id="314037"/>
    <lineage>
        <taxon>Eukaryota</taxon>
        <taxon>Fungi</taxon>
        <taxon>Dikarya</taxon>
        <taxon>Ascomycota</taxon>
        <taxon>Pezizomycotina</taxon>
        <taxon>Sordariomycetes</taxon>
        <taxon>Sordariomycetidae</taxon>
        <taxon>Sordariales</taxon>
        <taxon>Podosporaceae</taxon>
        <taxon>Podospora</taxon>
    </lineage>
</organism>